<gene>
    <name evidence="2" type="primary">Necator_chrV.g18528</name>
    <name evidence="2" type="ORF">RB195_013737</name>
</gene>
<dbReference type="InterPro" id="IPR039947">
    <property type="entry name" value="NCoA-4"/>
</dbReference>
<reference evidence="2 3" key="1">
    <citation type="submission" date="2023-08" db="EMBL/GenBank/DDBJ databases">
        <title>A Necator americanus chromosomal reference genome.</title>
        <authorList>
            <person name="Ilik V."/>
            <person name="Petrzelkova K.J."/>
            <person name="Pardy F."/>
            <person name="Fuh T."/>
            <person name="Niatou-Singa F.S."/>
            <person name="Gouil Q."/>
            <person name="Baker L."/>
            <person name="Ritchie M.E."/>
            <person name="Jex A.R."/>
            <person name="Gazzola D."/>
            <person name="Li H."/>
            <person name="Toshio Fujiwara R."/>
            <person name="Zhan B."/>
            <person name="Aroian R.V."/>
            <person name="Pafco B."/>
            <person name="Schwarz E.M."/>
        </authorList>
    </citation>
    <scope>NUCLEOTIDE SEQUENCE [LARGE SCALE GENOMIC DNA]</scope>
    <source>
        <strain evidence="2 3">Aroian</strain>
        <tissue evidence="2">Whole animal</tissue>
    </source>
</reference>
<name>A0ABR1DWX8_NECAM</name>
<organism evidence="2 3">
    <name type="scientific">Necator americanus</name>
    <name type="common">Human hookworm</name>
    <dbReference type="NCBI Taxonomy" id="51031"/>
    <lineage>
        <taxon>Eukaryota</taxon>
        <taxon>Metazoa</taxon>
        <taxon>Ecdysozoa</taxon>
        <taxon>Nematoda</taxon>
        <taxon>Chromadorea</taxon>
        <taxon>Rhabditida</taxon>
        <taxon>Rhabditina</taxon>
        <taxon>Rhabditomorpha</taxon>
        <taxon>Strongyloidea</taxon>
        <taxon>Ancylostomatidae</taxon>
        <taxon>Bunostominae</taxon>
        <taxon>Necator</taxon>
    </lineage>
</organism>
<keyword evidence="3" id="KW-1185">Reference proteome</keyword>
<feature type="compositionally biased region" description="Low complexity" evidence="1">
    <location>
        <begin position="266"/>
        <end position="281"/>
    </location>
</feature>
<evidence type="ECO:0000313" key="3">
    <source>
        <dbReference type="Proteomes" id="UP001303046"/>
    </source>
</evidence>
<dbReference type="PANTHER" id="PTHR17085">
    <property type="entry name" value="NUCLEAR RECEPTOR COACTIVATOR 4"/>
    <property type="match status" value="1"/>
</dbReference>
<evidence type="ECO:0000313" key="2">
    <source>
        <dbReference type="EMBL" id="KAK6754939.1"/>
    </source>
</evidence>
<protein>
    <submittedName>
        <fullName evidence="2">Uncharacterized protein</fullName>
    </submittedName>
</protein>
<dbReference type="EMBL" id="JAVFWL010000005">
    <property type="protein sequence ID" value="KAK6754939.1"/>
    <property type="molecule type" value="Genomic_DNA"/>
</dbReference>
<feature type="region of interest" description="Disordered" evidence="1">
    <location>
        <begin position="265"/>
        <end position="295"/>
    </location>
</feature>
<comment type="caution">
    <text evidence="2">The sequence shown here is derived from an EMBL/GenBank/DDBJ whole genome shotgun (WGS) entry which is preliminary data.</text>
</comment>
<dbReference type="PANTHER" id="PTHR17085:SF3">
    <property type="entry name" value="NUCLEAR RECEPTOR COACTIVATOR 4"/>
    <property type="match status" value="1"/>
</dbReference>
<evidence type="ECO:0000256" key="1">
    <source>
        <dbReference type="SAM" id="MobiDB-lite"/>
    </source>
</evidence>
<proteinExistence type="predicted"/>
<dbReference type="Proteomes" id="UP001303046">
    <property type="component" value="Unassembled WGS sequence"/>
</dbReference>
<sequence length="476" mass="53339">MTFGKDILPDIARKQEDGNDLCELKLIFLVPIKMEGRSLEHGLAQKLMILENAAARIATLRAQLRTNIDQARKDVRAVMSQQMLLVRAREQELLDELDVIMSHRERTLENQQQSLYKNIWECKQALEKVREGSSTSGVVDILSRIGHVDLSVRESAHVSFESDAIGLRSTLLSFGTIRTSSRHDNVNRPIPGESLPMEMEEYDDDDALMAHKSVLRMRSNPSSSSSISRQQVESVRKWLKKIPSGPGALDADVTTIMAEFDVIKNSSTPEAEAESSDSASSFDLVAEDSSTPAAPATPVEKVLSAEFLNTLQQPLSSWLMRVMPKERQKVETNSKVAVEEPVRPMKRPHSCGDMRRHYGFQDVISSVHASSNDAWILGSEPVKKTRTEKQSSCTKEETSASEQECEAQNVPFNENEFVSHLSKLFLCNSSMTPLGRTSSADKTRSQEIDLRTVLGWKQVLDKIEQSAPYWLLSEKH</sequence>
<accession>A0ABR1DWX8</accession>